<protein>
    <submittedName>
        <fullName evidence="3">Uncharacterized protein LOC104592853</fullName>
    </submittedName>
</protein>
<evidence type="ECO:0000313" key="3">
    <source>
        <dbReference type="RefSeq" id="XP_010250666.1"/>
    </source>
</evidence>
<dbReference type="Proteomes" id="UP000189703">
    <property type="component" value="Unplaced"/>
</dbReference>
<dbReference type="RefSeq" id="XP_010250666.1">
    <property type="nucleotide sequence ID" value="XM_010252364.2"/>
</dbReference>
<dbReference type="OrthoDB" id="911847at2759"/>
<feature type="region of interest" description="Disordered" evidence="1">
    <location>
        <begin position="64"/>
        <end position="83"/>
    </location>
</feature>
<dbReference type="AlphaFoldDB" id="A0A1U7ZAY0"/>
<dbReference type="PANTHER" id="PTHR36030">
    <property type="entry name" value="CALMODULIN-BINDING DOMAIN-CONTAINING PROTEIN"/>
    <property type="match status" value="1"/>
</dbReference>
<dbReference type="FunCoup" id="A0A1U7ZAY0">
    <property type="interactions" value="3"/>
</dbReference>
<dbReference type="GeneID" id="104592853"/>
<dbReference type="OMA" id="NVHYTSS"/>
<accession>A0A1U7ZAY0</accession>
<name>A0A1U7ZAY0_NELNU</name>
<evidence type="ECO:0000313" key="2">
    <source>
        <dbReference type="Proteomes" id="UP000189703"/>
    </source>
</evidence>
<sequence length="122" mass="13782">MESNRRRKGFIKLVNPFYRTPKSSPSVHSSSKVKPSPTPMTSFVVDKDVTMPPQKQKVSFVKSAAVDGHHRDSSGGPNTHSAMVVTGEDNVDIRASTYISYVQERFRLEQVDSGWRKYQETH</sequence>
<dbReference type="KEGG" id="nnu:104592853"/>
<reference evidence="3" key="1">
    <citation type="submission" date="2025-08" db="UniProtKB">
        <authorList>
            <consortium name="RefSeq"/>
        </authorList>
    </citation>
    <scope>IDENTIFICATION</scope>
</reference>
<gene>
    <name evidence="3" type="primary">LOC104592853</name>
</gene>
<evidence type="ECO:0000256" key="1">
    <source>
        <dbReference type="SAM" id="MobiDB-lite"/>
    </source>
</evidence>
<organism evidence="2 3">
    <name type="scientific">Nelumbo nucifera</name>
    <name type="common">Sacred lotus</name>
    <dbReference type="NCBI Taxonomy" id="4432"/>
    <lineage>
        <taxon>Eukaryota</taxon>
        <taxon>Viridiplantae</taxon>
        <taxon>Streptophyta</taxon>
        <taxon>Embryophyta</taxon>
        <taxon>Tracheophyta</taxon>
        <taxon>Spermatophyta</taxon>
        <taxon>Magnoliopsida</taxon>
        <taxon>Proteales</taxon>
        <taxon>Nelumbonaceae</taxon>
        <taxon>Nelumbo</taxon>
    </lineage>
</organism>
<feature type="region of interest" description="Disordered" evidence="1">
    <location>
        <begin position="20"/>
        <end position="39"/>
    </location>
</feature>
<dbReference type="PANTHER" id="PTHR36030:SF1">
    <property type="entry name" value="CALMODULIN-BINDING DOMAIN-CONTAINING PROTEIN"/>
    <property type="match status" value="1"/>
</dbReference>
<proteinExistence type="predicted"/>
<keyword evidence="2" id="KW-1185">Reference proteome</keyword>